<dbReference type="Pfam" id="PF00300">
    <property type="entry name" value="His_Phos_1"/>
    <property type="match status" value="1"/>
</dbReference>
<dbReference type="Gene3D" id="3.40.50.1240">
    <property type="entry name" value="Phosphoglycerate mutase-like"/>
    <property type="match status" value="1"/>
</dbReference>
<dbReference type="PROSITE" id="PS51257">
    <property type="entry name" value="PROKAR_LIPOPROTEIN"/>
    <property type="match status" value="1"/>
</dbReference>
<dbReference type="CDD" id="cd07067">
    <property type="entry name" value="HP_PGM_like"/>
    <property type="match status" value="1"/>
</dbReference>
<dbReference type="InterPro" id="IPR013078">
    <property type="entry name" value="His_Pase_superF_clade-1"/>
</dbReference>
<accession>A0A1P9WZ41</accession>
<dbReference type="AlphaFoldDB" id="A0A1P9WZ41"/>
<dbReference type="KEGG" id="smon:AWR27_15685"/>
<dbReference type="SUPFAM" id="SSF53254">
    <property type="entry name" value="Phosphoglycerate mutase-like"/>
    <property type="match status" value="1"/>
</dbReference>
<dbReference type="SMART" id="SM00855">
    <property type="entry name" value="PGAM"/>
    <property type="match status" value="1"/>
</dbReference>
<dbReference type="EMBL" id="CP014263">
    <property type="protein sequence ID" value="AQG80639.1"/>
    <property type="molecule type" value="Genomic_DNA"/>
</dbReference>
<dbReference type="InterPro" id="IPR029033">
    <property type="entry name" value="His_PPase_superfam"/>
</dbReference>
<dbReference type="OrthoDB" id="3296006at2"/>
<organism evidence="1 2">
    <name type="scientific">Spirosoma montaniterrae</name>
    <dbReference type="NCBI Taxonomy" id="1178516"/>
    <lineage>
        <taxon>Bacteria</taxon>
        <taxon>Pseudomonadati</taxon>
        <taxon>Bacteroidota</taxon>
        <taxon>Cytophagia</taxon>
        <taxon>Cytophagales</taxon>
        <taxon>Cytophagaceae</taxon>
        <taxon>Spirosoma</taxon>
    </lineage>
</organism>
<keyword evidence="2" id="KW-1185">Reference proteome</keyword>
<gene>
    <name evidence="1" type="ORF">AWR27_15685</name>
</gene>
<dbReference type="STRING" id="1178516.AWR27_15685"/>
<sequence length="169" mass="18486">MRQLISLCLLLVVFLTSCSTTTVYIVRHAEKVDETDSTDLSVAGQQRAVALADTLASRGIDSIFTTPYRRTRQTAEPLAGRLGLRIATYPSAPASAIMNRVGRIRNKTLLVVGHSNTILDVAKGLGTRPTLPKIESGDFDNLFVVRIRRGPFSKSVDLSEKTYGQPTRP</sequence>
<name>A0A1P9WZ41_9BACT</name>
<proteinExistence type="predicted"/>
<reference evidence="1 2" key="1">
    <citation type="submission" date="2016-01" db="EMBL/GenBank/DDBJ databases">
        <authorList>
            <person name="Oliw E.H."/>
        </authorList>
    </citation>
    <scope>NUCLEOTIDE SEQUENCE [LARGE SCALE GENOMIC DNA]</scope>
    <source>
        <strain evidence="1 2">DY10</strain>
    </source>
</reference>
<dbReference type="Proteomes" id="UP000187941">
    <property type="component" value="Chromosome"/>
</dbReference>
<dbReference type="RefSeq" id="WP_077132070.1">
    <property type="nucleotide sequence ID" value="NZ_CP014263.1"/>
</dbReference>
<protein>
    <submittedName>
        <fullName evidence="1">Phosphoglycerate mutase</fullName>
    </submittedName>
</protein>
<evidence type="ECO:0000313" key="1">
    <source>
        <dbReference type="EMBL" id="AQG80639.1"/>
    </source>
</evidence>
<evidence type="ECO:0000313" key="2">
    <source>
        <dbReference type="Proteomes" id="UP000187941"/>
    </source>
</evidence>